<feature type="domain" description="FHA" evidence="7">
    <location>
        <begin position="129"/>
        <end position="182"/>
    </location>
</feature>
<dbReference type="InterPro" id="IPR000253">
    <property type="entry name" value="FHA_dom"/>
</dbReference>
<gene>
    <name evidence="9" type="ORF">HER39_10560</name>
</gene>
<comment type="caution">
    <text evidence="9">The sequence shown here is derived from an EMBL/GenBank/DDBJ whole genome shotgun (WGS) entry which is preliminary data.</text>
</comment>
<dbReference type="InterPro" id="IPR003593">
    <property type="entry name" value="AAA+_ATPase"/>
</dbReference>
<keyword evidence="3 4" id="KW-0067">ATP-binding</keyword>
<feature type="domain" description="FtsK" evidence="8">
    <location>
        <begin position="568"/>
        <end position="752"/>
    </location>
</feature>
<proteinExistence type="predicted"/>
<keyword evidence="6" id="KW-0732">Signal</keyword>
<protein>
    <submittedName>
        <fullName evidence="9">FHA domain-containing protein</fullName>
    </submittedName>
</protein>
<dbReference type="PROSITE" id="PS50901">
    <property type="entry name" value="FTSK"/>
    <property type="match status" value="1"/>
</dbReference>
<dbReference type="SMART" id="SM00382">
    <property type="entry name" value="AAA"/>
    <property type="match status" value="2"/>
</dbReference>
<accession>A0ABX1JNW4</accession>
<dbReference type="Gene3D" id="3.40.50.300">
    <property type="entry name" value="P-loop containing nucleotide triphosphate hydrolases"/>
    <property type="match status" value="2"/>
</dbReference>
<reference evidence="9 10" key="1">
    <citation type="submission" date="2020-04" db="EMBL/GenBank/DDBJ databases">
        <authorList>
            <person name="Liu S."/>
        </authorList>
    </citation>
    <scope>NUCLEOTIDE SEQUENCE [LARGE SCALE GENOMIC DNA]</scope>
    <source>
        <strain evidence="9 10">CGMCC 1.15091</strain>
    </source>
</reference>
<keyword evidence="5" id="KW-0812">Transmembrane</keyword>
<dbReference type="SUPFAM" id="SSF49879">
    <property type="entry name" value="SMAD/FHA domain"/>
    <property type="match status" value="1"/>
</dbReference>
<evidence type="ECO:0000256" key="5">
    <source>
        <dbReference type="SAM" id="Phobius"/>
    </source>
</evidence>
<dbReference type="InterPro" id="IPR032030">
    <property type="entry name" value="YscD_cytoplasmic_dom"/>
</dbReference>
<sequence length="1316" mass="134297">MILHLSLAAAPGLPPAAAAWVCAHAELVVDTERGGSPALAAWLRAQLAAAGGTGPAGSAALRAAEPVPLAVAGRLLDTLEPGTAPLLDGAVIVCGDAGPGTAAEPRRTMRPLLALAVSGGPDAGRVFELRRGRHVLGRRNHGLGVDDPAPSRRHAVLEVTGPAVLLRDAGSANGLYVGGRRTSEADLASGTTIAAGNSRLRLVPGHEALPPYVPEAELAEPVPVRARPPRSGGRAALLAAGLPALAGLVLAVATGMWFFLAFGAMSLAAAAIPYTAGRKQRRAYRAAVAEAAAADGERRRCAAPDPARLLFGLLEPADTAESGPGPPRHLWLRLGVADQPAAVGPSDGAGGPEPPTIADAPVLVDLLEVRELAVRGTGRELEGMLRCCLLQLGRRALDCDLQVVCCGGPDGVPAPARFIPGVRLAGHGPLPAAVPAGGSTVLLLSGAAADLPVPPGPATAVIRFRAPGPPAPESGPPAPAVLTLGPGPARLEAGRQRLEFAADLVGQDTLDRFARLAAAAGRRRRQGRRELPVRYPLGPVLAGLDIGAGWRRNRNRRGLASVVGCTAGGPLELDLAADGPHLLIAGTTGSGKSELLRGLVLGIAAAYPPQQARFLLVDFKGGAGLAVLAGLPHTAGLLTDLSVENVGRALRWLGAEVRRREQVLASLGARDIADCAAGALPRLVVVIDEFRMLVDDLPEALREPLRIAAVGWSLGIHLVMATQRPQGAVSPDIRANINAVIALRVLSELESGDLLGTPAAARIGARTPGRAYLRLAGSDPVPFQSACLEDGPRPAPAVQTLTRWLAGQAGDTRAAPQAGHGAPGPDWTAGVVAQVRRAAAAHPPAASGPALPPPLPLLLEPAALAGPDAGPPGIGFGLLDLPEEQRQVPLRWLPEHHGHLCLAGSETSGAPEVLQWLGAALLADGTERHCYLLDGDGTLGRLAGAGRIGAYAGPGQAEHGARVLRRLAREAAERLAAAACVPQAAGTQACGAAARVPLVLLISGWGRWASSFRSGRLAWAEECLNDIARDGGTARISLAMSGDRELAGGRFFALVPNRCFLPSGSTAEARLAWPRLPAMDPLPGRALVQGPVGGAHDAVAQLVAAARLVPDPVPPARRPFRVEPLPVLVPASELPAAGGAPDTGAAPVVGVEGAGLRPSVLPLRPGAAYLVLGGAGSGKSNLLDVLAGRLGRCVRRPGPGCLPDGYWEQLPGTRAGEVLLVDDAPRLGPAAQRRLGGLAAGGAAVVLTAVPGAALLQWGPLAAQARASGWGLVLAPRFAADADFFGLRLDAEGAPPGRGYRIEHGRATPVQIALKP</sequence>
<dbReference type="InterPro" id="IPR050206">
    <property type="entry name" value="FtsK/SpoIIIE/SftA"/>
</dbReference>
<keyword evidence="10" id="KW-1185">Reference proteome</keyword>
<keyword evidence="5" id="KW-0472">Membrane</keyword>
<keyword evidence="2 4" id="KW-0547">Nucleotide-binding</keyword>
<dbReference type="Pfam" id="PF01580">
    <property type="entry name" value="FtsK_SpoIIIE"/>
    <property type="match status" value="1"/>
</dbReference>
<dbReference type="SUPFAM" id="SSF52540">
    <property type="entry name" value="P-loop containing nucleoside triphosphate hydrolases"/>
    <property type="match status" value="2"/>
</dbReference>
<dbReference type="CDD" id="cd00060">
    <property type="entry name" value="FHA"/>
    <property type="match status" value="1"/>
</dbReference>
<feature type="chain" id="PRO_5047347269" evidence="6">
    <location>
        <begin position="19"/>
        <end position="1316"/>
    </location>
</feature>
<dbReference type="Gene3D" id="2.60.200.20">
    <property type="match status" value="1"/>
</dbReference>
<dbReference type="EMBL" id="JAAZSR010000156">
    <property type="protein sequence ID" value="NKX50994.1"/>
    <property type="molecule type" value="Genomic_DNA"/>
</dbReference>
<evidence type="ECO:0000313" key="9">
    <source>
        <dbReference type="EMBL" id="NKX50994.1"/>
    </source>
</evidence>
<feature type="signal peptide" evidence="6">
    <location>
        <begin position="1"/>
        <end position="18"/>
    </location>
</feature>
<dbReference type="InterPro" id="IPR002543">
    <property type="entry name" value="FtsK_dom"/>
</dbReference>
<evidence type="ECO:0000256" key="4">
    <source>
        <dbReference type="PROSITE-ProRule" id="PRU00289"/>
    </source>
</evidence>
<feature type="transmembrane region" description="Helical" evidence="5">
    <location>
        <begin position="244"/>
        <end position="272"/>
    </location>
</feature>
<keyword evidence="1" id="KW-0597">Phosphoprotein</keyword>
<dbReference type="InterPro" id="IPR008984">
    <property type="entry name" value="SMAD_FHA_dom_sf"/>
</dbReference>
<dbReference type="CDD" id="cd01127">
    <property type="entry name" value="TrwB_TraG_TraD_VirD4"/>
    <property type="match status" value="1"/>
</dbReference>
<evidence type="ECO:0000256" key="6">
    <source>
        <dbReference type="SAM" id="SignalP"/>
    </source>
</evidence>
<dbReference type="InterPro" id="IPR027417">
    <property type="entry name" value="P-loop_NTPase"/>
</dbReference>
<evidence type="ECO:0000256" key="2">
    <source>
        <dbReference type="ARBA" id="ARBA00022741"/>
    </source>
</evidence>
<evidence type="ECO:0000256" key="1">
    <source>
        <dbReference type="ARBA" id="ARBA00022553"/>
    </source>
</evidence>
<evidence type="ECO:0000256" key="3">
    <source>
        <dbReference type="ARBA" id="ARBA00022840"/>
    </source>
</evidence>
<evidence type="ECO:0000259" key="8">
    <source>
        <dbReference type="PROSITE" id="PS50901"/>
    </source>
</evidence>
<name>A0ABX1JNW4_9MICC</name>
<organism evidence="9 10">
    <name type="scientific">Arthrobacter deserti</name>
    <dbReference type="NCBI Taxonomy" id="1742687"/>
    <lineage>
        <taxon>Bacteria</taxon>
        <taxon>Bacillati</taxon>
        <taxon>Actinomycetota</taxon>
        <taxon>Actinomycetes</taxon>
        <taxon>Micrococcales</taxon>
        <taxon>Micrococcaceae</taxon>
        <taxon>Arthrobacter</taxon>
    </lineage>
</organism>
<keyword evidence="5" id="KW-1133">Transmembrane helix</keyword>
<dbReference type="PANTHER" id="PTHR22683">
    <property type="entry name" value="SPORULATION PROTEIN RELATED"/>
    <property type="match status" value="1"/>
</dbReference>
<dbReference type="Proteomes" id="UP000523795">
    <property type="component" value="Unassembled WGS sequence"/>
</dbReference>
<dbReference type="PROSITE" id="PS50006">
    <property type="entry name" value="FHA_DOMAIN"/>
    <property type="match status" value="1"/>
</dbReference>
<dbReference type="PANTHER" id="PTHR22683:SF1">
    <property type="entry name" value="TYPE VII SECRETION SYSTEM PROTEIN ESSC"/>
    <property type="match status" value="1"/>
</dbReference>
<evidence type="ECO:0000259" key="7">
    <source>
        <dbReference type="PROSITE" id="PS50006"/>
    </source>
</evidence>
<feature type="binding site" evidence="4">
    <location>
        <begin position="586"/>
        <end position="593"/>
    </location>
    <ligand>
        <name>ATP</name>
        <dbReference type="ChEBI" id="CHEBI:30616"/>
    </ligand>
</feature>
<dbReference type="Pfam" id="PF16697">
    <property type="entry name" value="Yop-YscD_cpl"/>
    <property type="match status" value="1"/>
</dbReference>
<evidence type="ECO:0000313" key="10">
    <source>
        <dbReference type="Proteomes" id="UP000523795"/>
    </source>
</evidence>